<comment type="caution">
    <text evidence="2">The sequence shown here is derived from an EMBL/GenBank/DDBJ whole genome shotgun (WGS) entry which is preliminary data.</text>
</comment>
<reference evidence="2" key="2">
    <citation type="submission" date="2020-09" db="EMBL/GenBank/DDBJ databases">
        <authorList>
            <person name="Sun Q."/>
            <person name="Ohkuma M."/>
        </authorList>
    </citation>
    <scope>NUCLEOTIDE SEQUENCE</scope>
    <source>
        <strain evidence="2">JCM 3035</strain>
    </source>
</reference>
<evidence type="ECO:0000256" key="1">
    <source>
        <dbReference type="SAM" id="MobiDB-lite"/>
    </source>
</evidence>
<reference evidence="2" key="1">
    <citation type="journal article" date="2014" name="Int. J. Syst. Evol. Microbiol.">
        <title>Complete genome sequence of Corynebacterium casei LMG S-19264T (=DSM 44701T), isolated from a smear-ripened cheese.</title>
        <authorList>
            <consortium name="US DOE Joint Genome Institute (JGI-PGF)"/>
            <person name="Walter F."/>
            <person name="Albersmeier A."/>
            <person name="Kalinowski J."/>
            <person name="Ruckert C."/>
        </authorList>
    </citation>
    <scope>NUCLEOTIDE SEQUENCE</scope>
    <source>
        <strain evidence="2">JCM 3035</strain>
    </source>
</reference>
<proteinExistence type="predicted"/>
<dbReference type="EMBL" id="BMPQ01000002">
    <property type="protein sequence ID" value="GGK50377.1"/>
    <property type="molecule type" value="Genomic_DNA"/>
</dbReference>
<evidence type="ECO:0000313" key="2">
    <source>
        <dbReference type="EMBL" id="GGK50377.1"/>
    </source>
</evidence>
<gene>
    <name evidence="2" type="ORF">GCM10010094_08260</name>
</gene>
<evidence type="ECO:0000313" key="3">
    <source>
        <dbReference type="Proteomes" id="UP000637788"/>
    </source>
</evidence>
<accession>A0A917QH16</accession>
<feature type="compositionally biased region" description="Basic residues" evidence="1">
    <location>
        <begin position="65"/>
        <end position="79"/>
    </location>
</feature>
<protein>
    <submittedName>
        <fullName evidence="2">Uncharacterized protein</fullName>
    </submittedName>
</protein>
<organism evidence="2 3">
    <name type="scientific">Streptomyces flaveus</name>
    <dbReference type="NCBI Taxonomy" id="66370"/>
    <lineage>
        <taxon>Bacteria</taxon>
        <taxon>Bacillati</taxon>
        <taxon>Actinomycetota</taxon>
        <taxon>Actinomycetes</taxon>
        <taxon>Kitasatosporales</taxon>
        <taxon>Streptomycetaceae</taxon>
        <taxon>Streptomyces</taxon>
        <taxon>Streptomyces aurantiacus group</taxon>
    </lineage>
</organism>
<keyword evidence="3" id="KW-1185">Reference proteome</keyword>
<sequence>MRHRTKRGPKPTLHEGYEMFEYELQQIRSAEMIREADNHRLAREAIRARRAARRSAKDDTEGRVNRRPHSRRHRFARAA</sequence>
<feature type="region of interest" description="Disordered" evidence="1">
    <location>
        <begin position="47"/>
        <end position="79"/>
    </location>
</feature>
<dbReference type="Proteomes" id="UP000637788">
    <property type="component" value="Unassembled WGS sequence"/>
</dbReference>
<dbReference type="AlphaFoldDB" id="A0A917QH16"/>
<name>A0A917QH16_9ACTN</name>
<feature type="compositionally biased region" description="Basic and acidic residues" evidence="1">
    <location>
        <begin position="55"/>
        <end position="64"/>
    </location>
</feature>